<dbReference type="AlphaFoldDB" id="A0AA36JT97"/>
<dbReference type="EMBL" id="CAUJNA010003879">
    <property type="protein sequence ID" value="CAJ1411510.1"/>
    <property type="molecule type" value="Genomic_DNA"/>
</dbReference>
<reference evidence="3" key="1">
    <citation type="submission" date="2023-08" db="EMBL/GenBank/DDBJ databases">
        <authorList>
            <person name="Chen Y."/>
            <person name="Shah S."/>
            <person name="Dougan E. K."/>
            <person name="Thang M."/>
            <person name="Chan C."/>
        </authorList>
    </citation>
    <scope>NUCLEOTIDE SEQUENCE</scope>
</reference>
<protein>
    <submittedName>
        <fullName evidence="3">Uncharacterized protein</fullName>
    </submittedName>
</protein>
<proteinExistence type="predicted"/>
<name>A0AA36JT97_9DINO</name>
<gene>
    <name evidence="3" type="ORF">EVOR1521_LOCUS32061</name>
</gene>
<accession>A0AA36JT97</accession>
<feature type="compositionally biased region" description="Basic and acidic residues" evidence="2">
    <location>
        <begin position="429"/>
        <end position="439"/>
    </location>
</feature>
<dbReference type="Proteomes" id="UP001178507">
    <property type="component" value="Unassembled WGS sequence"/>
</dbReference>
<keyword evidence="1" id="KW-0175">Coiled coil</keyword>
<feature type="coiled-coil region" evidence="1">
    <location>
        <begin position="514"/>
        <end position="541"/>
    </location>
</feature>
<organism evidence="3 4">
    <name type="scientific">Effrenium voratum</name>
    <dbReference type="NCBI Taxonomy" id="2562239"/>
    <lineage>
        <taxon>Eukaryota</taxon>
        <taxon>Sar</taxon>
        <taxon>Alveolata</taxon>
        <taxon>Dinophyceae</taxon>
        <taxon>Suessiales</taxon>
        <taxon>Symbiodiniaceae</taxon>
        <taxon>Effrenium</taxon>
    </lineage>
</organism>
<feature type="coiled-coil region" evidence="1">
    <location>
        <begin position="578"/>
        <end position="633"/>
    </location>
</feature>
<evidence type="ECO:0000313" key="3">
    <source>
        <dbReference type="EMBL" id="CAJ1411510.1"/>
    </source>
</evidence>
<feature type="region of interest" description="Disordered" evidence="2">
    <location>
        <begin position="407"/>
        <end position="443"/>
    </location>
</feature>
<feature type="region of interest" description="Disordered" evidence="2">
    <location>
        <begin position="253"/>
        <end position="277"/>
    </location>
</feature>
<sequence length="719" mass="80393">MELGFWSCCCNDGNSGLLLKQRIPDVALFQACSLEAWYQTAGGLVTQVRGSAADFALRLGALAPHGPAAILRHGHVRGDPREGLPSDSLVAKVLTLEKAKDLLQQVAEEKVPKVSTGELSGLWTLQAYVEPRYGLRIISAYHCNSYLEERSDIFSHRFRGLYPPPNAEIPVPDGAKDSPKELETPYRQAIESKTLGIARFAHKFHQLDLDGMVLEFIFDLQGRIVLHGCWAFSICDRPRRAAPPGAQVIWQQPRVHSVPRPEEPEQVPKIHTPPRPRKAADPAQLLLEFWQGEALLGEAAFDCPFHTELRVLPLAPRPPAFSPEALGQCGNAVVSLTPKQGQWLVFKLGRAEALKTESEDPVHAVLWLWRSGEYVPVWSSHAEPVEEFVDGKWDWVHVWPGEAVQLPLPSADRSGPRPSPPVAAVPTPEGRRCEARGPEPELDTVKSPYDHVCGAELAAHWGMSEKGVLQGHLLAHQATQRLKLSRSNRTGLLKQLAERVVSFHNMNRQWEIFLETMKSQHQEAQKKLKIQEEFLDSTKERFDACHGEHEQALAGICRRMSAEVDELRHRERLEADQLANSQARVDGQRQKVQELEAQKETLQTSLGRVRCKLDDLAAEDVKLRQQLEETRAQHLAEQAAMLKSARISEDLVELQQLKKRLAATTVASGQEHKHILKMEDFVRRVANQDARSLRTGGGYILDSLAKAEAKALLQELGLE</sequence>
<evidence type="ECO:0000256" key="1">
    <source>
        <dbReference type="SAM" id="Coils"/>
    </source>
</evidence>
<evidence type="ECO:0000313" key="4">
    <source>
        <dbReference type="Proteomes" id="UP001178507"/>
    </source>
</evidence>
<keyword evidence="4" id="KW-1185">Reference proteome</keyword>
<feature type="compositionally biased region" description="Basic and acidic residues" evidence="2">
    <location>
        <begin position="259"/>
        <end position="268"/>
    </location>
</feature>
<comment type="caution">
    <text evidence="3">The sequence shown here is derived from an EMBL/GenBank/DDBJ whole genome shotgun (WGS) entry which is preliminary data.</text>
</comment>
<evidence type="ECO:0000256" key="2">
    <source>
        <dbReference type="SAM" id="MobiDB-lite"/>
    </source>
</evidence>